<dbReference type="Pfam" id="PF00989">
    <property type="entry name" value="PAS"/>
    <property type="match status" value="1"/>
</dbReference>
<dbReference type="PROSITE" id="PS50045">
    <property type="entry name" value="SIGMA54_INTERACT_4"/>
    <property type="match status" value="1"/>
</dbReference>
<evidence type="ECO:0000259" key="8">
    <source>
        <dbReference type="PROSITE" id="PS50045"/>
    </source>
</evidence>
<dbReference type="Gene3D" id="3.30.450.20">
    <property type="entry name" value="PAS domain"/>
    <property type="match status" value="1"/>
</dbReference>
<dbReference type="PROSITE" id="PS00688">
    <property type="entry name" value="SIGMA54_INTERACT_3"/>
    <property type="match status" value="1"/>
</dbReference>
<evidence type="ECO:0000256" key="2">
    <source>
        <dbReference type="ARBA" id="ARBA00022797"/>
    </source>
</evidence>
<keyword evidence="4" id="KW-0805">Transcription regulation</keyword>
<dbReference type="FunFam" id="3.40.50.300:FF:000006">
    <property type="entry name" value="DNA-binding transcriptional regulator NtrC"/>
    <property type="match status" value="1"/>
</dbReference>
<evidence type="ECO:0000259" key="9">
    <source>
        <dbReference type="PROSITE" id="PS50112"/>
    </source>
</evidence>
<dbReference type="Pfam" id="PF25601">
    <property type="entry name" value="AAA_lid_14"/>
    <property type="match status" value="1"/>
</dbReference>
<dbReference type="GO" id="GO:0003677">
    <property type="term" value="F:DNA binding"/>
    <property type="evidence" value="ECO:0007669"/>
    <property type="project" value="UniProtKB-KW"/>
</dbReference>
<keyword evidence="6" id="KW-0804">Transcription</keyword>
<dbReference type="GO" id="GO:0006355">
    <property type="term" value="P:regulation of DNA-templated transcription"/>
    <property type="evidence" value="ECO:0007669"/>
    <property type="project" value="InterPro"/>
</dbReference>
<comment type="caution">
    <text evidence="10">The sequence shown here is derived from an EMBL/GenBank/DDBJ whole genome shotgun (WGS) entry which is preliminary data.</text>
</comment>
<dbReference type="InterPro" id="IPR027417">
    <property type="entry name" value="P-loop_NTPase"/>
</dbReference>
<dbReference type="SMART" id="SM00382">
    <property type="entry name" value="AAA"/>
    <property type="match status" value="1"/>
</dbReference>
<dbReference type="PROSITE" id="PS00676">
    <property type="entry name" value="SIGMA54_INTERACT_2"/>
    <property type="match status" value="1"/>
</dbReference>
<dbReference type="SUPFAM" id="SSF52540">
    <property type="entry name" value="P-loop containing nucleoside triphosphate hydrolases"/>
    <property type="match status" value="1"/>
</dbReference>
<dbReference type="SUPFAM" id="SSF46689">
    <property type="entry name" value="Homeodomain-like"/>
    <property type="match status" value="1"/>
</dbReference>
<reference evidence="11" key="1">
    <citation type="submission" date="2016-05" db="EMBL/GenBank/DDBJ databases">
        <authorList>
            <person name="Liu B."/>
            <person name="Wang J."/>
            <person name="Zhu Y."/>
            <person name="Liu G."/>
            <person name="Chen Q."/>
            <person name="Chen Z."/>
            <person name="Lan J."/>
            <person name="Che J."/>
            <person name="Ge C."/>
            <person name="Shi H."/>
            <person name="Pan Z."/>
            <person name="Liu X."/>
        </authorList>
    </citation>
    <scope>NUCLEOTIDE SEQUENCE [LARGE SCALE GENOMIC DNA]</scope>
    <source>
        <strain evidence="11">FJAT-27215</strain>
    </source>
</reference>
<feature type="domain" description="Sigma-54 factor interaction" evidence="8">
    <location>
        <begin position="161"/>
        <end position="390"/>
    </location>
</feature>
<evidence type="ECO:0000256" key="7">
    <source>
        <dbReference type="ARBA" id="ARBA00029500"/>
    </source>
</evidence>
<dbReference type="InterPro" id="IPR058031">
    <property type="entry name" value="AAA_lid_NorR"/>
</dbReference>
<dbReference type="InterPro" id="IPR025943">
    <property type="entry name" value="Sigma_54_int_dom_ATP-bd_2"/>
</dbReference>
<dbReference type="PANTHER" id="PTHR32071">
    <property type="entry name" value="TRANSCRIPTIONAL REGULATORY PROTEIN"/>
    <property type="match status" value="1"/>
</dbReference>
<dbReference type="NCBIfam" id="TIGR00229">
    <property type="entry name" value="sensory_box"/>
    <property type="match status" value="1"/>
</dbReference>
<dbReference type="CDD" id="cd00130">
    <property type="entry name" value="PAS"/>
    <property type="match status" value="1"/>
</dbReference>
<accession>A0A1B9AXX4</accession>
<dbReference type="Gene3D" id="1.10.10.60">
    <property type="entry name" value="Homeodomain-like"/>
    <property type="match status" value="1"/>
</dbReference>
<feature type="domain" description="PAS" evidence="9">
    <location>
        <begin position="18"/>
        <end position="69"/>
    </location>
</feature>
<keyword evidence="3" id="KW-0067">ATP-binding</keyword>
<dbReference type="InterPro" id="IPR013767">
    <property type="entry name" value="PAS_fold"/>
</dbReference>
<organism evidence="10 11">
    <name type="scientific">Pseudobacillus wudalianchiensis</name>
    <dbReference type="NCBI Taxonomy" id="1743143"/>
    <lineage>
        <taxon>Bacteria</taxon>
        <taxon>Bacillati</taxon>
        <taxon>Bacillota</taxon>
        <taxon>Bacilli</taxon>
        <taxon>Bacillales</taxon>
        <taxon>Bacillaceae</taxon>
        <taxon>Pseudobacillus</taxon>
    </lineage>
</organism>
<evidence type="ECO:0000256" key="6">
    <source>
        <dbReference type="ARBA" id="ARBA00023163"/>
    </source>
</evidence>
<evidence type="ECO:0000256" key="4">
    <source>
        <dbReference type="ARBA" id="ARBA00023015"/>
    </source>
</evidence>
<dbReference type="InterPro" id="IPR003593">
    <property type="entry name" value="AAA+_ATPase"/>
</dbReference>
<keyword evidence="1" id="KW-0547">Nucleotide-binding</keyword>
<dbReference type="InterPro" id="IPR002078">
    <property type="entry name" value="Sigma_54_int"/>
</dbReference>
<evidence type="ECO:0000313" key="10">
    <source>
        <dbReference type="EMBL" id="OCA88729.1"/>
    </source>
</evidence>
<dbReference type="InterPro" id="IPR030828">
    <property type="entry name" value="HTH_TyrR"/>
</dbReference>
<evidence type="ECO:0000256" key="3">
    <source>
        <dbReference type="ARBA" id="ARBA00022840"/>
    </source>
</evidence>
<protein>
    <recommendedName>
        <fullName evidence="7">HTH-type transcriptional regulatory protein TyrR</fullName>
    </recommendedName>
</protein>
<dbReference type="InterPro" id="IPR035965">
    <property type="entry name" value="PAS-like_dom_sf"/>
</dbReference>
<dbReference type="InterPro" id="IPR009057">
    <property type="entry name" value="Homeodomain-like_sf"/>
</dbReference>
<keyword evidence="2" id="KW-0058">Aromatic hydrocarbons catabolism</keyword>
<keyword evidence="5" id="KW-0238">DNA-binding</keyword>
<dbReference type="PROSITE" id="PS50112">
    <property type="entry name" value="PAS"/>
    <property type="match status" value="1"/>
</dbReference>
<dbReference type="SUPFAM" id="SSF55785">
    <property type="entry name" value="PYP-like sensor domain (PAS domain)"/>
    <property type="match status" value="1"/>
</dbReference>
<dbReference type="Gene3D" id="3.40.50.300">
    <property type="entry name" value="P-loop containing nucleotide triphosphate hydrolases"/>
    <property type="match status" value="1"/>
</dbReference>
<dbReference type="CDD" id="cd00009">
    <property type="entry name" value="AAA"/>
    <property type="match status" value="1"/>
</dbReference>
<dbReference type="SMART" id="SM00091">
    <property type="entry name" value="PAS"/>
    <property type="match status" value="1"/>
</dbReference>
<dbReference type="RefSeq" id="WP_065410057.1">
    <property type="nucleotide sequence ID" value="NZ_MAYT01000012.1"/>
</dbReference>
<dbReference type="EMBL" id="MAYT01000012">
    <property type="protein sequence ID" value="OCA88729.1"/>
    <property type="molecule type" value="Genomic_DNA"/>
</dbReference>
<dbReference type="Pfam" id="PF00158">
    <property type="entry name" value="Sigma54_activat"/>
    <property type="match status" value="1"/>
</dbReference>
<name>A0A1B9AXX4_9BACI</name>
<dbReference type="GO" id="GO:0005524">
    <property type="term" value="F:ATP binding"/>
    <property type="evidence" value="ECO:0007669"/>
    <property type="project" value="UniProtKB-KW"/>
</dbReference>
<keyword evidence="11" id="KW-1185">Reference proteome</keyword>
<evidence type="ECO:0000256" key="5">
    <source>
        <dbReference type="ARBA" id="ARBA00023125"/>
    </source>
</evidence>
<evidence type="ECO:0000313" key="11">
    <source>
        <dbReference type="Proteomes" id="UP000092578"/>
    </source>
</evidence>
<dbReference type="AlphaFoldDB" id="A0A1B9AXX4"/>
<dbReference type="InterPro" id="IPR025944">
    <property type="entry name" value="Sigma_54_int_dom_CS"/>
</dbReference>
<sequence>MDTLIDKLTDQTTRLKKLNEQLRTIINFSSDGLYVVDHQGITLEINKAYEEMTGISREEVVGKNIKDLVLGEYFDRSAAYMALQTKQVTTIIQKIKNQKYFVVTATPVFNNETGKERQVKMVVTSVRDLTYLNHLQNQLRKAEQYTEPPSRPLTSTEDSLIIFKSPQMKSLVEQAQRIAAFPTPVLITGPSGTGKEVLANYIHQHSPQKDQPFVKVNCAAIPPELFESELFGFNGGSFTGARKEGKPGLFEQADKGTILLDEIGELPLPMQAKLLRVLQDQAVTRIGDVKPRRLSFRLICATNQDLQELVYKKQFREDLWYRINVVHLPIQPLSERTADIPPLIDYYFKKLCKNYYLDKHIAPDTLSILTHYPWPGNIRELKNVIEFLVVSAPSSSITPHDLPGHMKDLNRWGSASIVSEKESSHSTEIAQPSLKEALALFESQKITEALHSSKSIRSAAKLLGIDHANLLRRMKRLGIVHPPKDPA</sequence>
<dbReference type="Proteomes" id="UP000092578">
    <property type="component" value="Unassembled WGS sequence"/>
</dbReference>
<evidence type="ECO:0000256" key="1">
    <source>
        <dbReference type="ARBA" id="ARBA00022741"/>
    </source>
</evidence>
<dbReference type="Gene3D" id="1.10.8.60">
    <property type="match status" value="1"/>
</dbReference>
<dbReference type="PANTHER" id="PTHR32071:SF57">
    <property type="entry name" value="C4-DICARBOXYLATE TRANSPORT TRANSCRIPTIONAL REGULATORY PROTEIN DCTD"/>
    <property type="match status" value="1"/>
</dbReference>
<dbReference type="InterPro" id="IPR000014">
    <property type="entry name" value="PAS"/>
</dbReference>
<dbReference type="Pfam" id="PF18024">
    <property type="entry name" value="HTH_50"/>
    <property type="match status" value="1"/>
</dbReference>
<gene>
    <name evidence="10" type="ORF">A8F95_04585</name>
</gene>
<proteinExistence type="predicted"/>